<reference evidence="1" key="1">
    <citation type="submission" date="2022-04" db="EMBL/GenBank/DDBJ databases">
        <title>Jade perch genome.</title>
        <authorList>
            <person name="Chao B."/>
        </authorList>
    </citation>
    <scope>NUCLEOTIDE SEQUENCE</scope>
    <source>
        <strain evidence="1">CB-2022</strain>
    </source>
</reference>
<evidence type="ECO:0000313" key="1">
    <source>
        <dbReference type="EMBL" id="KAI3368359.1"/>
    </source>
</evidence>
<accession>A0ACB8WKN9</accession>
<dbReference type="Proteomes" id="UP000831701">
    <property type="component" value="Chromosome 8"/>
</dbReference>
<sequence length="102" mass="11288">MAQPGSLMGNGTVVKSESGHPAQFVGVTQGSRLWEHNKAPQYALSPSWPYRMPQNFIQQGNGGYQPGKPFVAQGSVVHQNPNFPLVPHVRHQVNLNFIQQKK</sequence>
<name>A0ACB8WKN9_9TELE</name>
<organism evidence="1 2">
    <name type="scientific">Scortum barcoo</name>
    <name type="common">barcoo grunter</name>
    <dbReference type="NCBI Taxonomy" id="214431"/>
    <lineage>
        <taxon>Eukaryota</taxon>
        <taxon>Metazoa</taxon>
        <taxon>Chordata</taxon>
        <taxon>Craniata</taxon>
        <taxon>Vertebrata</taxon>
        <taxon>Euteleostomi</taxon>
        <taxon>Actinopterygii</taxon>
        <taxon>Neopterygii</taxon>
        <taxon>Teleostei</taxon>
        <taxon>Neoteleostei</taxon>
        <taxon>Acanthomorphata</taxon>
        <taxon>Eupercaria</taxon>
        <taxon>Centrarchiformes</taxon>
        <taxon>Terapontoidei</taxon>
        <taxon>Terapontidae</taxon>
        <taxon>Scortum</taxon>
    </lineage>
</organism>
<proteinExistence type="predicted"/>
<protein>
    <submittedName>
        <fullName evidence="1">Uncharacterized protein</fullName>
    </submittedName>
</protein>
<comment type="caution">
    <text evidence="1">The sequence shown here is derived from an EMBL/GenBank/DDBJ whole genome shotgun (WGS) entry which is preliminary data.</text>
</comment>
<keyword evidence="2" id="KW-1185">Reference proteome</keyword>
<dbReference type="EMBL" id="CM041538">
    <property type="protein sequence ID" value="KAI3368359.1"/>
    <property type="molecule type" value="Genomic_DNA"/>
</dbReference>
<gene>
    <name evidence="1" type="ORF">L3Q82_008066</name>
</gene>
<evidence type="ECO:0000313" key="2">
    <source>
        <dbReference type="Proteomes" id="UP000831701"/>
    </source>
</evidence>